<evidence type="ECO:0000259" key="5">
    <source>
        <dbReference type="Pfam" id="PF23276"/>
    </source>
</evidence>
<dbReference type="PROSITE" id="PS51375">
    <property type="entry name" value="PPR"/>
    <property type="match status" value="2"/>
</dbReference>
<dbReference type="Gene3D" id="1.25.40.10">
    <property type="entry name" value="Tetratricopeptide repeat domain"/>
    <property type="match status" value="2"/>
</dbReference>
<dbReference type="GeneID" id="17355918"/>
<feature type="coiled-coil region" evidence="3">
    <location>
        <begin position="319"/>
        <end position="352"/>
    </location>
</feature>
<dbReference type="NCBIfam" id="TIGR00756">
    <property type="entry name" value="PPR"/>
    <property type="match status" value="1"/>
</dbReference>
<dbReference type="InterPro" id="IPR044605">
    <property type="entry name" value="At1g26460-like"/>
</dbReference>
<dbReference type="EMBL" id="GL433842">
    <property type="protein sequence ID" value="EFN56379.1"/>
    <property type="molecule type" value="Genomic_DNA"/>
</dbReference>
<keyword evidence="7" id="KW-1185">Reference proteome</keyword>
<feature type="domain" description="Pentatricopeptide repeat-containing protein-mitochondrial" evidence="5">
    <location>
        <begin position="459"/>
        <end position="554"/>
    </location>
</feature>
<evidence type="ECO:0000256" key="1">
    <source>
        <dbReference type="ARBA" id="ARBA00022737"/>
    </source>
</evidence>
<dbReference type="RefSeq" id="XP_005848481.1">
    <property type="nucleotide sequence ID" value="XM_005848419.1"/>
</dbReference>
<evidence type="ECO:0000313" key="6">
    <source>
        <dbReference type="EMBL" id="EFN56379.1"/>
    </source>
</evidence>
<proteinExistence type="predicted"/>
<dbReference type="PANTHER" id="PTHR47205:SF1">
    <property type="entry name" value="OS07G0599000 PROTEIN"/>
    <property type="match status" value="1"/>
</dbReference>
<feature type="compositionally biased region" description="Gly residues" evidence="4">
    <location>
        <begin position="371"/>
        <end position="380"/>
    </location>
</feature>
<evidence type="ECO:0000313" key="7">
    <source>
        <dbReference type="Proteomes" id="UP000008141"/>
    </source>
</evidence>
<keyword evidence="3" id="KW-0175">Coiled coil</keyword>
<dbReference type="InParanoid" id="E1ZD94"/>
<evidence type="ECO:0000256" key="3">
    <source>
        <dbReference type="SAM" id="Coils"/>
    </source>
</evidence>
<dbReference type="InterPro" id="IPR002885">
    <property type="entry name" value="PPR_rpt"/>
</dbReference>
<feature type="region of interest" description="Disordered" evidence="4">
    <location>
        <begin position="365"/>
        <end position="385"/>
    </location>
</feature>
<evidence type="ECO:0000256" key="2">
    <source>
        <dbReference type="PROSITE-ProRule" id="PRU00708"/>
    </source>
</evidence>
<dbReference type="InterPro" id="IPR011990">
    <property type="entry name" value="TPR-like_helical_dom_sf"/>
</dbReference>
<dbReference type="Pfam" id="PF23276">
    <property type="entry name" value="TPR_24"/>
    <property type="match status" value="1"/>
</dbReference>
<feature type="repeat" description="PPR" evidence="2">
    <location>
        <begin position="563"/>
        <end position="597"/>
    </location>
</feature>
<dbReference type="OrthoDB" id="513474at2759"/>
<feature type="region of interest" description="Disordered" evidence="4">
    <location>
        <begin position="718"/>
        <end position="763"/>
    </location>
</feature>
<dbReference type="AlphaFoldDB" id="E1ZD94"/>
<name>E1ZD94_CHLVA</name>
<keyword evidence="1" id="KW-0677">Repeat</keyword>
<feature type="repeat" description="PPR" evidence="2">
    <location>
        <begin position="528"/>
        <end position="562"/>
    </location>
</feature>
<gene>
    <name evidence="6" type="ORF">CHLNCDRAFT_144903</name>
</gene>
<feature type="compositionally biased region" description="Low complexity" evidence="4">
    <location>
        <begin position="734"/>
        <end position="763"/>
    </location>
</feature>
<dbReference type="Pfam" id="PF13041">
    <property type="entry name" value="PPR_2"/>
    <property type="match status" value="1"/>
</dbReference>
<sequence length="763" mass="82729">MLLRNSRPPPRKPRIYVPQHWEQQGWEDLDLPLVRELRGHVDREDAWEAKHAFEAALAPLKEALQRGEDPRAAGLAVPPPYAWKLYFAVLAATNCHAHHMSELIELMVKLRPACYVIALRQMARQGIGSPAYTTILRMKDRGLTPTLRCFMFAIESCLRCTTPELTYVKRMFDEVAETGLAVHPTQKSELGKLMMHGVRELARFGRFDSALALLEQLEAMGLRVPAFLVADVLHMAVLAGRPKTLLECVRRLEQATSTFQEVPGVGEPVTRPLKVEEGLLLGALEVAAGRGDVELAEATWQLLERSVALPNPPSTGGALAKHLGQVAALERRQEAEEDAAAAAAAAAEAEASAALPDAAAGAAATPDAAGAEGGQEGLGGEAAAEPAACSKLEQWGEELEASDVAAAEAAEAAARRFRPDRSTPDSARLDAQAVREEAAAVAAQRRGMRPPSLLAHLAHIHAYAKAGQLEGLFGAVEAMQQAYPEEGGAASYHAGLPMAVDALAESEERCDAAFFLLEAWAQQERPVSATQLNLVVAACCQIGDLKRAFETFDAFEGLGVAPDADTYNALMQGCIETGDVGTAHRVHEQMQGAGVEANAHTHHQLVNAAVVAGDIAGMMESLEALEAAGHTPRLALLERCVARAERAGEREPVKQLLRRLFTNDYRIVGIDAKARWTALRSGCRVDAPARRWKPEGGMEMLTGSSSWFSREEVLREMRKDESISRRMTRRNFPQMQRSEQAAQRSAQAGQGHAQEQQQQVVQQ</sequence>
<organism evidence="7">
    <name type="scientific">Chlorella variabilis</name>
    <name type="common">Green alga</name>
    <dbReference type="NCBI Taxonomy" id="554065"/>
    <lineage>
        <taxon>Eukaryota</taxon>
        <taxon>Viridiplantae</taxon>
        <taxon>Chlorophyta</taxon>
        <taxon>core chlorophytes</taxon>
        <taxon>Trebouxiophyceae</taxon>
        <taxon>Chlorellales</taxon>
        <taxon>Chlorellaceae</taxon>
        <taxon>Chlorella clade</taxon>
        <taxon>Chlorella</taxon>
    </lineage>
</organism>
<dbReference type="eggNOG" id="KOG4197">
    <property type="taxonomic scope" value="Eukaryota"/>
</dbReference>
<evidence type="ECO:0000256" key="4">
    <source>
        <dbReference type="SAM" id="MobiDB-lite"/>
    </source>
</evidence>
<reference evidence="6 7" key="1">
    <citation type="journal article" date="2010" name="Plant Cell">
        <title>The Chlorella variabilis NC64A genome reveals adaptation to photosymbiosis, coevolution with viruses, and cryptic sex.</title>
        <authorList>
            <person name="Blanc G."/>
            <person name="Duncan G."/>
            <person name="Agarkova I."/>
            <person name="Borodovsky M."/>
            <person name="Gurnon J."/>
            <person name="Kuo A."/>
            <person name="Lindquist E."/>
            <person name="Lucas S."/>
            <person name="Pangilinan J."/>
            <person name="Polle J."/>
            <person name="Salamov A."/>
            <person name="Terry A."/>
            <person name="Yamada T."/>
            <person name="Dunigan D.D."/>
            <person name="Grigoriev I.V."/>
            <person name="Claverie J.M."/>
            <person name="Van Etten J.L."/>
        </authorList>
    </citation>
    <scope>NUCLEOTIDE SEQUENCE [LARGE SCALE GENOMIC DNA]</scope>
    <source>
        <strain evidence="6 7">NC64A</strain>
    </source>
</reference>
<accession>E1ZD94</accession>
<dbReference type="KEGG" id="cvr:CHLNCDRAFT_144903"/>
<protein>
    <recommendedName>
        <fullName evidence="5">Pentatricopeptide repeat-containing protein-mitochondrial domain-containing protein</fullName>
    </recommendedName>
</protein>
<dbReference type="PANTHER" id="PTHR47205">
    <property type="entry name" value="OS07G0599000 PROTEIN"/>
    <property type="match status" value="1"/>
</dbReference>
<dbReference type="InterPro" id="IPR057027">
    <property type="entry name" value="TPR_mt"/>
</dbReference>
<dbReference type="Proteomes" id="UP000008141">
    <property type="component" value="Unassembled WGS sequence"/>
</dbReference>